<sequence length="276" mass="31417">MVGWHPPAPLFRTHWIEVSLLVVSKATYVEAREALFTRNRIRAVVSHDPVHDGVGLMIAAPDTLPLIAEVRHLDIVAAFEGWTTDHDESQIIYLSPYSFFGAAFQIRAQNRRVKTLVVHVHIEWQRFLTAATDIREGKLTACGLHGIRSVEFTSVGRLEIVATDGFRMVFVNDTVVSLWQWLCDHAPALLADLKTRPDLGSEKAEAVYRVETESVDNSILEAYIRPSTLHNIPTFMIVDFWAWMICNWPEYAKCDVDSFEFWTHLLVMVDDPDGDQ</sequence>
<dbReference type="AlphaFoldDB" id="A0A1V8TJG6"/>
<keyword evidence="1" id="KW-0732">Signal</keyword>
<feature type="signal peptide" evidence="1">
    <location>
        <begin position="1"/>
        <end position="31"/>
    </location>
</feature>
<protein>
    <recommendedName>
        <fullName evidence="4">NmrA-like domain-containing protein</fullName>
    </recommendedName>
</protein>
<comment type="caution">
    <text evidence="2">The sequence shown here is derived from an EMBL/GenBank/DDBJ whole genome shotgun (WGS) entry which is preliminary data.</text>
</comment>
<dbReference type="Proteomes" id="UP000192596">
    <property type="component" value="Unassembled WGS sequence"/>
</dbReference>
<accession>A0A1V8TJG6</accession>
<evidence type="ECO:0008006" key="4">
    <source>
        <dbReference type="Google" id="ProtNLM"/>
    </source>
</evidence>
<evidence type="ECO:0000256" key="1">
    <source>
        <dbReference type="SAM" id="SignalP"/>
    </source>
</evidence>
<evidence type="ECO:0000313" key="3">
    <source>
        <dbReference type="Proteomes" id="UP000192596"/>
    </source>
</evidence>
<proteinExistence type="predicted"/>
<name>A0A1V8TJG6_9PEZI</name>
<gene>
    <name evidence="2" type="ORF">B0A48_03246</name>
</gene>
<evidence type="ECO:0000313" key="2">
    <source>
        <dbReference type="EMBL" id="OQO11519.1"/>
    </source>
</evidence>
<organism evidence="2 3">
    <name type="scientific">Cryoendolithus antarcticus</name>
    <dbReference type="NCBI Taxonomy" id="1507870"/>
    <lineage>
        <taxon>Eukaryota</taxon>
        <taxon>Fungi</taxon>
        <taxon>Dikarya</taxon>
        <taxon>Ascomycota</taxon>
        <taxon>Pezizomycotina</taxon>
        <taxon>Dothideomycetes</taxon>
        <taxon>Dothideomycetidae</taxon>
        <taxon>Cladosporiales</taxon>
        <taxon>Cladosporiaceae</taxon>
        <taxon>Cryoendolithus</taxon>
    </lineage>
</organism>
<dbReference type="InParanoid" id="A0A1V8TJG6"/>
<reference evidence="3" key="1">
    <citation type="submission" date="2017-03" db="EMBL/GenBank/DDBJ databases">
        <title>Genomes of endolithic fungi from Antarctica.</title>
        <authorList>
            <person name="Coleine C."/>
            <person name="Masonjones S."/>
            <person name="Stajich J.E."/>
        </authorList>
    </citation>
    <scope>NUCLEOTIDE SEQUENCE [LARGE SCALE GENOMIC DNA]</scope>
    <source>
        <strain evidence="3">CCFEE 5527</strain>
    </source>
</reference>
<keyword evidence="3" id="KW-1185">Reference proteome</keyword>
<feature type="chain" id="PRO_5012325306" description="NmrA-like domain-containing protein" evidence="1">
    <location>
        <begin position="32"/>
        <end position="276"/>
    </location>
</feature>
<dbReference type="EMBL" id="NAJO01000006">
    <property type="protein sequence ID" value="OQO11519.1"/>
    <property type="molecule type" value="Genomic_DNA"/>
</dbReference>